<dbReference type="EMBL" id="JAEHFJ010000001">
    <property type="protein sequence ID" value="MBJ2172627.1"/>
    <property type="molecule type" value="Genomic_DNA"/>
</dbReference>
<dbReference type="PANTHER" id="PTHR12526">
    <property type="entry name" value="GLYCOSYLTRANSFERASE"/>
    <property type="match status" value="1"/>
</dbReference>
<dbReference type="Proteomes" id="UP000623301">
    <property type="component" value="Unassembled WGS sequence"/>
</dbReference>
<reference evidence="3 4" key="1">
    <citation type="submission" date="2020-12" db="EMBL/GenBank/DDBJ databases">
        <title>Aureibaculum luteum sp. nov. and Aureibaculum flavum sp. nov., novel members of the family Flavobacteriaceae isolated from Antarctic intertidal sediments.</title>
        <authorList>
            <person name="He X."/>
            <person name="Zhang X."/>
        </authorList>
    </citation>
    <scope>NUCLEOTIDE SEQUENCE [LARGE SCALE GENOMIC DNA]</scope>
    <source>
        <strain evidence="3 4">A20</strain>
    </source>
</reference>
<sequence length="351" mass="39610">MKIVLVTPLLDLGGGQRYVSELANYWSTQGHSVSIICLRSGEPFYSINSEVRIIKLCMCQGNTFKKAVGIVKTFIKLRKKIKEIHPNFVLSILSSTNIFTLISTRFLNVRVFVRDAMSPYRERSKKEMYLRKLLYKKADGVILLTKIAKDFVEAETGVTNARVIHNPVSHVHKFDNIKKEKMVITVGRLTSIKAQHYFLETCAKINRSDWKFVILGEGELREELNNQIVSLELNNKVIMPGAVQDVDSWLNKSMIFASTSVSEAWGNAISEAMAVGLPVVSFNCDVGPSEMIEDGENGFLVPVGDVDQFSKKIVQLMNDENLRNKFSLNASEIQDKFSIDKISKEILEFCS</sequence>
<dbReference type="InterPro" id="IPR001296">
    <property type="entry name" value="Glyco_trans_1"/>
</dbReference>
<dbReference type="Pfam" id="PF00534">
    <property type="entry name" value="Glycos_transf_1"/>
    <property type="match status" value="1"/>
</dbReference>
<evidence type="ECO:0000313" key="4">
    <source>
        <dbReference type="Proteomes" id="UP000623301"/>
    </source>
</evidence>
<evidence type="ECO:0000259" key="2">
    <source>
        <dbReference type="Pfam" id="PF13439"/>
    </source>
</evidence>
<proteinExistence type="predicted"/>
<accession>A0ABS0WKX4</accession>
<protein>
    <submittedName>
        <fullName evidence="3">Glycosyltransferase family 4 protein</fullName>
    </submittedName>
</protein>
<organism evidence="3 4">
    <name type="scientific">Aureibaculum flavum</name>
    <dbReference type="NCBI Taxonomy" id="2795986"/>
    <lineage>
        <taxon>Bacteria</taxon>
        <taxon>Pseudomonadati</taxon>
        <taxon>Bacteroidota</taxon>
        <taxon>Flavobacteriia</taxon>
        <taxon>Flavobacteriales</taxon>
        <taxon>Flavobacteriaceae</taxon>
        <taxon>Aureibaculum</taxon>
    </lineage>
</organism>
<dbReference type="InterPro" id="IPR028098">
    <property type="entry name" value="Glyco_trans_4-like_N"/>
</dbReference>
<dbReference type="CDD" id="cd03820">
    <property type="entry name" value="GT4_AmsD-like"/>
    <property type="match status" value="1"/>
</dbReference>
<feature type="domain" description="Glycosyltransferase subfamily 4-like N-terminal" evidence="2">
    <location>
        <begin position="13"/>
        <end position="169"/>
    </location>
</feature>
<keyword evidence="4" id="KW-1185">Reference proteome</keyword>
<evidence type="ECO:0000259" key="1">
    <source>
        <dbReference type="Pfam" id="PF00534"/>
    </source>
</evidence>
<name>A0ABS0WKX4_9FLAO</name>
<evidence type="ECO:0000313" key="3">
    <source>
        <dbReference type="EMBL" id="MBJ2172627.1"/>
    </source>
</evidence>
<gene>
    <name evidence="3" type="ORF">JBL43_00145</name>
</gene>
<dbReference type="PANTHER" id="PTHR12526:SF630">
    <property type="entry name" value="GLYCOSYLTRANSFERASE"/>
    <property type="match status" value="1"/>
</dbReference>
<dbReference type="SUPFAM" id="SSF53756">
    <property type="entry name" value="UDP-Glycosyltransferase/glycogen phosphorylase"/>
    <property type="match status" value="1"/>
</dbReference>
<comment type="caution">
    <text evidence="3">The sequence shown here is derived from an EMBL/GenBank/DDBJ whole genome shotgun (WGS) entry which is preliminary data.</text>
</comment>
<dbReference type="Gene3D" id="3.40.50.2000">
    <property type="entry name" value="Glycogen Phosphorylase B"/>
    <property type="match status" value="2"/>
</dbReference>
<dbReference type="RefSeq" id="WP_198839480.1">
    <property type="nucleotide sequence ID" value="NZ_JAEHFJ010000001.1"/>
</dbReference>
<dbReference type="Pfam" id="PF13439">
    <property type="entry name" value="Glyco_transf_4"/>
    <property type="match status" value="1"/>
</dbReference>
<feature type="domain" description="Glycosyl transferase family 1" evidence="1">
    <location>
        <begin position="177"/>
        <end position="331"/>
    </location>
</feature>